<comment type="caution">
    <text evidence="1">The sequence shown here is derived from an EMBL/GenBank/DDBJ whole genome shotgun (WGS) entry which is preliminary data.</text>
</comment>
<name>A0A2T3J4K3_9GAMM</name>
<gene>
    <name evidence="1" type="ORF">C9I99_04195</name>
</gene>
<sequence length="134" mass="15753">MRTSKEAINTIGKSAVLYEQNLYNFLGKHCEGYKGGKFYWTRIQGCFYLISYDEETTVRLSGNYLDTELPLSYAVLYANLMLTNQLCHYYYEKSEELCAYWSTAFHLMRGHCLDAWEEGKAEELFMQNIFILID</sequence>
<keyword evidence="2" id="KW-1185">Reference proteome</keyword>
<dbReference type="EMBL" id="PYMH01000001">
    <property type="protein sequence ID" value="PSU36208.1"/>
    <property type="molecule type" value="Genomic_DNA"/>
</dbReference>
<protein>
    <recommendedName>
        <fullName evidence="3">Antirestriction protein</fullName>
    </recommendedName>
</protein>
<dbReference type="AlphaFoldDB" id="A0A2T3J4K3"/>
<organism evidence="1 2">
    <name type="scientific">Photobacterium lutimaris</name>
    <dbReference type="NCBI Taxonomy" id="388278"/>
    <lineage>
        <taxon>Bacteria</taxon>
        <taxon>Pseudomonadati</taxon>
        <taxon>Pseudomonadota</taxon>
        <taxon>Gammaproteobacteria</taxon>
        <taxon>Vibrionales</taxon>
        <taxon>Vibrionaceae</taxon>
        <taxon>Photobacterium</taxon>
    </lineage>
</organism>
<evidence type="ECO:0000313" key="2">
    <source>
        <dbReference type="Proteomes" id="UP000241222"/>
    </source>
</evidence>
<dbReference type="Proteomes" id="UP000241222">
    <property type="component" value="Unassembled WGS sequence"/>
</dbReference>
<accession>A0A2T3J4K3</accession>
<dbReference type="RefSeq" id="WP_107347562.1">
    <property type="nucleotide sequence ID" value="NZ_PYMH01000001.1"/>
</dbReference>
<evidence type="ECO:0000313" key="1">
    <source>
        <dbReference type="EMBL" id="PSU36208.1"/>
    </source>
</evidence>
<dbReference type="Gene3D" id="3.30.70.3580">
    <property type="entry name" value="Antirestriction protein"/>
    <property type="match status" value="1"/>
</dbReference>
<evidence type="ECO:0008006" key="3">
    <source>
        <dbReference type="Google" id="ProtNLM"/>
    </source>
</evidence>
<reference evidence="1 2" key="1">
    <citation type="submission" date="2018-03" db="EMBL/GenBank/DDBJ databases">
        <title>Whole genome sequencing of Histamine producing bacteria.</title>
        <authorList>
            <person name="Butler K."/>
        </authorList>
    </citation>
    <scope>NUCLEOTIDE SEQUENCE [LARGE SCALE GENOMIC DNA]</scope>
    <source>
        <strain evidence="1 2">JCM 13586</strain>
    </source>
</reference>
<dbReference type="InterPro" id="IPR042297">
    <property type="entry name" value="Antirestriction_sf"/>
</dbReference>
<proteinExistence type="predicted"/>